<organism evidence="2">
    <name type="scientific">Arundo donax</name>
    <name type="common">Giant reed</name>
    <name type="synonym">Donax arundinaceus</name>
    <dbReference type="NCBI Taxonomy" id="35708"/>
    <lineage>
        <taxon>Eukaryota</taxon>
        <taxon>Viridiplantae</taxon>
        <taxon>Streptophyta</taxon>
        <taxon>Embryophyta</taxon>
        <taxon>Tracheophyta</taxon>
        <taxon>Spermatophyta</taxon>
        <taxon>Magnoliopsida</taxon>
        <taxon>Liliopsida</taxon>
        <taxon>Poales</taxon>
        <taxon>Poaceae</taxon>
        <taxon>PACMAD clade</taxon>
        <taxon>Arundinoideae</taxon>
        <taxon>Arundineae</taxon>
        <taxon>Arundo</taxon>
    </lineage>
</organism>
<evidence type="ECO:0000256" key="1">
    <source>
        <dbReference type="SAM" id="Phobius"/>
    </source>
</evidence>
<proteinExistence type="predicted"/>
<name>A0A0A9AVR2_ARUDO</name>
<reference evidence="2" key="2">
    <citation type="journal article" date="2015" name="Data Brief">
        <title>Shoot transcriptome of the giant reed, Arundo donax.</title>
        <authorList>
            <person name="Barrero R.A."/>
            <person name="Guerrero F.D."/>
            <person name="Moolhuijzen P."/>
            <person name="Goolsby J.A."/>
            <person name="Tidwell J."/>
            <person name="Bellgard S.E."/>
            <person name="Bellgard M.I."/>
        </authorList>
    </citation>
    <scope>NUCLEOTIDE SEQUENCE</scope>
    <source>
        <tissue evidence="2">Shoot tissue taken approximately 20 cm above the soil surface</tissue>
    </source>
</reference>
<keyword evidence="1" id="KW-0812">Transmembrane</keyword>
<feature type="transmembrane region" description="Helical" evidence="1">
    <location>
        <begin position="20"/>
        <end position="39"/>
    </location>
</feature>
<sequence>MSSMGGRVLLPKSLLLDINWGLTLTYVIIIAYVTGVLLCSRQSNNFVKNITY</sequence>
<protein>
    <submittedName>
        <fullName evidence="2">Uncharacterized protein</fullName>
    </submittedName>
</protein>
<reference evidence="2" key="1">
    <citation type="submission" date="2014-09" db="EMBL/GenBank/DDBJ databases">
        <authorList>
            <person name="Magalhaes I.L.F."/>
            <person name="Oliveira U."/>
            <person name="Santos F.R."/>
            <person name="Vidigal T.H.D.A."/>
            <person name="Brescovit A.D."/>
            <person name="Santos A.J."/>
        </authorList>
    </citation>
    <scope>NUCLEOTIDE SEQUENCE</scope>
    <source>
        <tissue evidence="2">Shoot tissue taken approximately 20 cm above the soil surface</tissue>
    </source>
</reference>
<keyword evidence="1" id="KW-1133">Transmembrane helix</keyword>
<dbReference type="EMBL" id="GBRH01243932">
    <property type="protein sequence ID" value="JAD53963.1"/>
    <property type="molecule type" value="Transcribed_RNA"/>
</dbReference>
<keyword evidence="1" id="KW-0472">Membrane</keyword>
<accession>A0A0A9AVR2</accession>
<dbReference type="AlphaFoldDB" id="A0A0A9AVR2"/>
<evidence type="ECO:0000313" key="2">
    <source>
        <dbReference type="EMBL" id="JAD53963.1"/>
    </source>
</evidence>